<dbReference type="EMBL" id="CZRL01000125">
    <property type="protein sequence ID" value="CUS55257.1"/>
    <property type="molecule type" value="Genomic_DNA"/>
</dbReference>
<proteinExistence type="predicted"/>
<evidence type="ECO:0000313" key="1">
    <source>
        <dbReference type="EMBL" id="CUS55257.1"/>
    </source>
</evidence>
<accession>A0A160TXI1</accession>
<organism evidence="1">
    <name type="scientific">hydrothermal vent metagenome</name>
    <dbReference type="NCBI Taxonomy" id="652676"/>
    <lineage>
        <taxon>unclassified sequences</taxon>
        <taxon>metagenomes</taxon>
        <taxon>ecological metagenomes</taxon>
    </lineage>
</organism>
<dbReference type="AlphaFoldDB" id="A0A160TXI1"/>
<protein>
    <submittedName>
        <fullName evidence="1">Uncharacterized protein</fullName>
    </submittedName>
</protein>
<name>A0A160TXI1_9ZZZZ</name>
<sequence>MSGVTGFELVAALSVRSNLCPEAKELEINLDSEIQRRGEDCET</sequence>
<gene>
    <name evidence="1" type="ORF">MGWOODY_XGa2480</name>
</gene>
<reference evidence="1" key="1">
    <citation type="submission" date="2015-10" db="EMBL/GenBank/DDBJ databases">
        <authorList>
            <person name="Gilbert D.G."/>
        </authorList>
    </citation>
    <scope>NUCLEOTIDE SEQUENCE</scope>
</reference>